<dbReference type="OrthoDB" id="9783218at2"/>
<comment type="subcellular location">
    <subcellularLocation>
        <location evidence="1 7">Cell membrane</location>
        <topology evidence="1 7">Multi-pass membrane protein</topology>
    </subcellularLocation>
</comment>
<dbReference type="PANTHER" id="PTHR43386">
    <property type="entry name" value="OLIGOPEPTIDE TRANSPORT SYSTEM PERMEASE PROTEIN APPC"/>
    <property type="match status" value="1"/>
</dbReference>
<reference evidence="10" key="1">
    <citation type="submission" date="2016-10" db="EMBL/GenBank/DDBJ databases">
        <authorList>
            <person name="Varghese N."/>
            <person name="Submissions S."/>
        </authorList>
    </citation>
    <scope>NUCLEOTIDE SEQUENCE [LARGE SCALE GENOMIC DNA]</scope>
    <source>
        <strain evidence="10">DSM 17038</strain>
    </source>
</reference>
<feature type="transmembrane region" description="Helical" evidence="7">
    <location>
        <begin position="113"/>
        <end position="132"/>
    </location>
</feature>
<dbReference type="GO" id="GO:0005886">
    <property type="term" value="C:plasma membrane"/>
    <property type="evidence" value="ECO:0007669"/>
    <property type="project" value="UniProtKB-SubCell"/>
</dbReference>
<dbReference type="PROSITE" id="PS50928">
    <property type="entry name" value="ABC_TM1"/>
    <property type="match status" value="1"/>
</dbReference>
<protein>
    <submittedName>
        <fullName evidence="9">Peptide/nickel transport system permease protein</fullName>
    </submittedName>
</protein>
<dbReference type="EMBL" id="FOOX01000006">
    <property type="protein sequence ID" value="SFG57989.1"/>
    <property type="molecule type" value="Genomic_DNA"/>
</dbReference>
<feature type="transmembrane region" description="Helical" evidence="7">
    <location>
        <begin position="138"/>
        <end position="156"/>
    </location>
</feature>
<sequence>MHINFFQEVKSDFMGRTGLAILLCLLALALLAPLMTHYRPEDYTGLIFQPPSARHWLGTNDVGQDVWTQLLYGARSSLLTGSGAAVLAVLFSLLIGGSAALLGGIYDRVLMRLVDALLVIPPVIVVILVAAYLKPNLLLLIIIISVFLWPSGARIVRSQTLALKESMHVAAARSFGGGWIYVLKRHLVPEMGPVLTAIIIQFARRAVFMEAGLSFLGISDPALISWGKMMQNALQFTYLDVWKWWLLPPGFALSLMIMGFTFTGTALETVMNPRLRKEVHHAGD</sequence>
<evidence type="ECO:0000256" key="1">
    <source>
        <dbReference type="ARBA" id="ARBA00004651"/>
    </source>
</evidence>
<evidence type="ECO:0000256" key="3">
    <source>
        <dbReference type="ARBA" id="ARBA00022475"/>
    </source>
</evidence>
<evidence type="ECO:0000313" key="10">
    <source>
        <dbReference type="Proteomes" id="UP000199337"/>
    </source>
</evidence>
<name>A0A1I2T1F9_9FIRM</name>
<feature type="transmembrane region" description="Helical" evidence="7">
    <location>
        <begin position="207"/>
        <end position="226"/>
    </location>
</feature>
<evidence type="ECO:0000256" key="2">
    <source>
        <dbReference type="ARBA" id="ARBA00022448"/>
    </source>
</evidence>
<feature type="transmembrane region" description="Helical" evidence="7">
    <location>
        <begin position="84"/>
        <end position="106"/>
    </location>
</feature>
<dbReference type="PANTHER" id="PTHR43386:SF1">
    <property type="entry name" value="D,D-DIPEPTIDE TRANSPORT SYSTEM PERMEASE PROTEIN DDPC-RELATED"/>
    <property type="match status" value="1"/>
</dbReference>
<dbReference type="SUPFAM" id="SSF161098">
    <property type="entry name" value="MetI-like"/>
    <property type="match status" value="1"/>
</dbReference>
<keyword evidence="2 7" id="KW-0813">Transport</keyword>
<evidence type="ECO:0000256" key="4">
    <source>
        <dbReference type="ARBA" id="ARBA00022692"/>
    </source>
</evidence>
<dbReference type="GO" id="GO:0055085">
    <property type="term" value="P:transmembrane transport"/>
    <property type="evidence" value="ECO:0007669"/>
    <property type="project" value="InterPro"/>
</dbReference>
<comment type="similarity">
    <text evidence="7">Belongs to the binding-protein-dependent transport system permease family.</text>
</comment>
<keyword evidence="4 7" id="KW-0812">Transmembrane</keyword>
<evidence type="ECO:0000256" key="6">
    <source>
        <dbReference type="ARBA" id="ARBA00023136"/>
    </source>
</evidence>
<evidence type="ECO:0000313" key="9">
    <source>
        <dbReference type="EMBL" id="SFG57989.1"/>
    </source>
</evidence>
<dbReference type="InterPro" id="IPR050366">
    <property type="entry name" value="BP-dependent_transpt_permease"/>
</dbReference>
<dbReference type="Proteomes" id="UP000199337">
    <property type="component" value="Unassembled WGS sequence"/>
</dbReference>
<dbReference type="Gene3D" id="1.10.3720.10">
    <property type="entry name" value="MetI-like"/>
    <property type="match status" value="1"/>
</dbReference>
<dbReference type="CDD" id="cd06261">
    <property type="entry name" value="TM_PBP2"/>
    <property type="match status" value="1"/>
</dbReference>
<dbReference type="Pfam" id="PF00528">
    <property type="entry name" value="BPD_transp_1"/>
    <property type="match status" value="1"/>
</dbReference>
<evidence type="ECO:0000256" key="5">
    <source>
        <dbReference type="ARBA" id="ARBA00022989"/>
    </source>
</evidence>
<organism evidence="9 10">
    <name type="scientific">Desulfotruncus arcticus DSM 17038</name>
    <dbReference type="NCBI Taxonomy" id="1121424"/>
    <lineage>
        <taxon>Bacteria</taxon>
        <taxon>Bacillati</taxon>
        <taxon>Bacillota</taxon>
        <taxon>Clostridia</taxon>
        <taxon>Eubacteriales</taxon>
        <taxon>Desulfallaceae</taxon>
        <taxon>Desulfotruncus</taxon>
    </lineage>
</organism>
<proteinExistence type="inferred from homology"/>
<feature type="transmembrane region" description="Helical" evidence="7">
    <location>
        <begin position="246"/>
        <end position="267"/>
    </location>
</feature>
<keyword evidence="3" id="KW-1003">Cell membrane</keyword>
<keyword evidence="6 7" id="KW-0472">Membrane</keyword>
<dbReference type="RefSeq" id="WP_092471305.1">
    <property type="nucleotide sequence ID" value="NZ_FOOX01000006.1"/>
</dbReference>
<evidence type="ECO:0000259" key="8">
    <source>
        <dbReference type="PROSITE" id="PS50928"/>
    </source>
</evidence>
<evidence type="ECO:0000256" key="7">
    <source>
        <dbReference type="RuleBase" id="RU363032"/>
    </source>
</evidence>
<keyword evidence="10" id="KW-1185">Reference proteome</keyword>
<accession>A0A1I2T1F9</accession>
<dbReference type="InterPro" id="IPR035906">
    <property type="entry name" value="MetI-like_sf"/>
</dbReference>
<keyword evidence="5 7" id="KW-1133">Transmembrane helix</keyword>
<dbReference type="STRING" id="341036.SAMN05660649_02082"/>
<gene>
    <name evidence="9" type="ORF">SAMN05660649_02082</name>
</gene>
<feature type="domain" description="ABC transmembrane type-1" evidence="8">
    <location>
        <begin position="74"/>
        <end position="268"/>
    </location>
</feature>
<dbReference type="InterPro" id="IPR000515">
    <property type="entry name" value="MetI-like"/>
</dbReference>
<dbReference type="AlphaFoldDB" id="A0A1I2T1F9"/>